<organism evidence="3 4">
    <name type="scientific">Leucothrix pacifica</name>
    <dbReference type="NCBI Taxonomy" id="1247513"/>
    <lineage>
        <taxon>Bacteria</taxon>
        <taxon>Pseudomonadati</taxon>
        <taxon>Pseudomonadota</taxon>
        <taxon>Gammaproteobacteria</taxon>
        <taxon>Thiotrichales</taxon>
        <taxon>Thiotrichaceae</taxon>
        <taxon>Leucothrix</taxon>
    </lineage>
</organism>
<dbReference type="Gene3D" id="3.40.50.300">
    <property type="entry name" value="P-loop containing nucleotide triphosphate hydrolases"/>
    <property type="match status" value="1"/>
</dbReference>
<dbReference type="Pfam" id="PF13635">
    <property type="entry name" value="DUF4143"/>
    <property type="match status" value="1"/>
</dbReference>
<sequence length="403" mass="46559">MLNQLLATHKRLLAATKTQHHRYLFDTFNTNNRLTGLIGARGTGKTTLLLQYIKEKIKRQDEVLYVSLDHLYFSDHSLLDFVNEMIELQGIRYFFFDEVHKHPNWNQILKNIYDSYPDITVVFSGSSSIDLIQGTHDLSRRGVLYHLSGMSFREYLSFQKVATVEAITLEALLYDRSSIEGQVAELPKLRGHFQDYLAYGFYPFFLEGTDTYQEKLLRVVDKTIYEDIANHYRLNTDKLHYFKRLLSYMATIPPGELSRNSIAKHIGLDNKTVQHYLHILQDTGLAELVKDNRAGSQLLKASEKIYLANPNLYQTISTEIGQPSKIGSVRELFFIKMLKHANHPLYYSKVGDFEVNGVIYEIGGKSKTTKQIRHTDSPAFLVKDDILYGNKKEIPLHLFGFLY</sequence>
<protein>
    <submittedName>
        <fullName evidence="3">ATPase</fullName>
    </submittedName>
</protein>
<feature type="domain" description="AAA" evidence="1">
    <location>
        <begin position="32"/>
        <end position="156"/>
    </location>
</feature>
<dbReference type="PANTHER" id="PTHR42990:SF1">
    <property type="entry name" value="AAA+ ATPASE DOMAIN-CONTAINING PROTEIN"/>
    <property type="match status" value="1"/>
</dbReference>
<dbReference type="Proteomes" id="UP000245539">
    <property type="component" value="Unassembled WGS sequence"/>
</dbReference>
<evidence type="ECO:0000313" key="4">
    <source>
        <dbReference type="Proteomes" id="UP000245539"/>
    </source>
</evidence>
<evidence type="ECO:0000259" key="1">
    <source>
        <dbReference type="Pfam" id="PF13173"/>
    </source>
</evidence>
<dbReference type="InterPro" id="IPR036388">
    <property type="entry name" value="WH-like_DNA-bd_sf"/>
</dbReference>
<dbReference type="EMBL" id="QGKM01000045">
    <property type="protein sequence ID" value="PWQ95481.1"/>
    <property type="molecule type" value="Genomic_DNA"/>
</dbReference>
<dbReference type="InterPro" id="IPR025420">
    <property type="entry name" value="DUF4143"/>
</dbReference>
<dbReference type="InterPro" id="IPR041682">
    <property type="entry name" value="AAA_14"/>
</dbReference>
<accession>A0A317CBH3</accession>
<dbReference type="InterPro" id="IPR036390">
    <property type="entry name" value="WH_DNA-bd_sf"/>
</dbReference>
<evidence type="ECO:0000313" key="3">
    <source>
        <dbReference type="EMBL" id="PWQ95481.1"/>
    </source>
</evidence>
<name>A0A317CBH3_9GAMM</name>
<dbReference type="Gene3D" id="1.10.10.10">
    <property type="entry name" value="Winged helix-like DNA-binding domain superfamily/Winged helix DNA-binding domain"/>
    <property type="match status" value="1"/>
</dbReference>
<dbReference type="OrthoDB" id="9768467at2"/>
<evidence type="ECO:0000259" key="2">
    <source>
        <dbReference type="Pfam" id="PF13635"/>
    </source>
</evidence>
<keyword evidence="4" id="KW-1185">Reference proteome</keyword>
<dbReference type="Pfam" id="PF13173">
    <property type="entry name" value="AAA_14"/>
    <property type="match status" value="1"/>
</dbReference>
<dbReference type="AlphaFoldDB" id="A0A317CBH3"/>
<dbReference type="PANTHER" id="PTHR42990">
    <property type="entry name" value="ATPASE"/>
    <property type="match status" value="1"/>
</dbReference>
<gene>
    <name evidence="3" type="ORF">DKW60_14795</name>
</gene>
<dbReference type="InterPro" id="IPR027417">
    <property type="entry name" value="P-loop_NTPase"/>
</dbReference>
<reference evidence="3 4" key="1">
    <citation type="submission" date="2018-05" db="EMBL/GenBank/DDBJ databases">
        <title>Leucothrix arctica sp. nov., isolated from Arctic seawater.</title>
        <authorList>
            <person name="Choi A."/>
            <person name="Baek K."/>
        </authorList>
    </citation>
    <scope>NUCLEOTIDE SEQUENCE [LARGE SCALE GENOMIC DNA]</scope>
    <source>
        <strain evidence="3 4">JCM 18388</strain>
    </source>
</reference>
<dbReference type="RefSeq" id="WP_109838436.1">
    <property type="nucleotide sequence ID" value="NZ_QGKM01000045.1"/>
</dbReference>
<dbReference type="SUPFAM" id="SSF52540">
    <property type="entry name" value="P-loop containing nucleoside triphosphate hydrolases"/>
    <property type="match status" value="1"/>
</dbReference>
<comment type="caution">
    <text evidence="3">The sequence shown here is derived from an EMBL/GenBank/DDBJ whole genome shotgun (WGS) entry which is preliminary data.</text>
</comment>
<dbReference type="SUPFAM" id="SSF46785">
    <property type="entry name" value="Winged helix' DNA-binding domain"/>
    <property type="match status" value="1"/>
</dbReference>
<proteinExistence type="predicted"/>
<feature type="domain" description="DUF4143" evidence="2">
    <location>
        <begin position="227"/>
        <end position="355"/>
    </location>
</feature>